<dbReference type="GO" id="GO:0016787">
    <property type="term" value="F:hydrolase activity"/>
    <property type="evidence" value="ECO:0007669"/>
    <property type="project" value="UniProtKB-KW"/>
</dbReference>
<sequence>MLLGFIVAGALMLEITYALYVFSNGRVLPVESTSATSTPQIEQARIPTHDSMPQRLIIKALGIDAPIEHLGQNAVGEMDTPDDWGTLAWYKPGYKPGDKGNAVIAGHYDNNFGLPAVFFRLKKLKAGDEIVVIEDDGSQLTFSVTHTATYDSSAGNYEVFGTSSVPRLNLITCNGWWSETAHNYSKRLVVFSELMEEKI</sequence>
<evidence type="ECO:0008006" key="4">
    <source>
        <dbReference type="Google" id="ProtNLM"/>
    </source>
</evidence>
<dbReference type="InterPro" id="IPR005754">
    <property type="entry name" value="Sortase"/>
</dbReference>
<organism evidence="2 3">
    <name type="scientific">Candidatus Zambryskibacteria bacterium RIFCSPHIGHO2_01_FULL_49_18</name>
    <dbReference type="NCBI Taxonomy" id="1802740"/>
    <lineage>
        <taxon>Bacteria</taxon>
        <taxon>Candidatus Zambryskiibacteriota</taxon>
    </lineage>
</organism>
<dbReference type="CDD" id="cd05829">
    <property type="entry name" value="Sortase_F"/>
    <property type="match status" value="1"/>
</dbReference>
<reference evidence="2 3" key="1">
    <citation type="journal article" date="2016" name="Nat. Commun.">
        <title>Thousands of microbial genomes shed light on interconnected biogeochemical processes in an aquifer system.</title>
        <authorList>
            <person name="Anantharaman K."/>
            <person name="Brown C.T."/>
            <person name="Hug L.A."/>
            <person name="Sharon I."/>
            <person name="Castelle C.J."/>
            <person name="Probst A.J."/>
            <person name="Thomas B.C."/>
            <person name="Singh A."/>
            <person name="Wilkins M.J."/>
            <person name="Karaoz U."/>
            <person name="Brodie E.L."/>
            <person name="Williams K.H."/>
            <person name="Hubbard S.S."/>
            <person name="Banfield J.F."/>
        </authorList>
    </citation>
    <scope>NUCLEOTIDE SEQUENCE [LARGE SCALE GENOMIC DNA]</scope>
</reference>
<dbReference type="Gene3D" id="2.40.260.10">
    <property type="entry name" value="Sortase"/>
    <property type="match status" value="1"/>
</dbReference>
<dbReference type="Pfam" id="PF04203">
    <property type="entry name" value="Sortase"/>
    <property type="match status" value="1"/>
</dbReference>
<evidence type="ECO:0000256" key="1">
    <source>
        <dbReference type="ARBA" id="ARBA00022801"/>
    </source>
</evidence>
<name>A0A1G2T5K1_9BACT</name>
<protein>
    <recommendedName>
        <fullName evidence="4">Class F sortase</fullName>
    </recommendedName>
</protein>
<dbReference type="Proteomes" id="UP000178612">
    <property type="component" value="Unassembled WGS sequence"/>
</dbReference>
<evidence type="ECO:0000313" key="2">
    <source>
        <dbReference type="EMBL" id="OHA92422.1"/>
    </source>
</evidence>
<dbReference type="AlphaFoldDB" id="A0A1G2T5K1"/>
<keyword evidence="1" id="KW-0378">Hydrolase</keyword>
<dbReference type="EMBL" id="MHVJ01000002">
    <property type="protein sequence ID" value="OHA92422.1"/>
    <property type="molecule type" value="Genomic_DNA"/>
</dbReference>
<comment type="caution">
    <text evidence="2">The sequence shown here is derived from an EMBL/GenBank/DDBJ whole genome shotgun (WGS) entry which is preliminary data.</text>
</comment>
<gene>
    <name evidence="2" type="ORF">A2758_03265</name>
</gene>
<evidence type="ECO:0000313" key="3">
    <source>
        <dbReference type="Proteomes" id="UP000178612"/>
    </source>
</evidence>
<proteinExistence type="predicted"/>
<dbReference type="InterPro" id="IPR042001">
    <property type="entry name" value="Sortase_F"/>
</dbReference>
<accession>A0A1G2T5K1</accession>
<dbReference type="InterPro" id="IPR023365">
    <property type="entry name" value="Sortase_dom-sf"/>
</dbReference>
<dbReference type="SUPFAM" id="SSF63817">
    <property type="entry name" value="Sortase"/>
    <property type="match status" value="1"/>
</dbReference>